<organism evidence="1 2">
    <name type="scientific">Aspergillus aculeatinus CBS 121060</name>
    <dbReference type="NCBI Taxonomy" id="1448322"/>
    <lineage>
        <taxon>Eukaryota</taxon>
        <taxon>Fungi</taxon>
        <taxon>Dikarya</taxon>
        <taxon>Ascomycota</taxon>
        <taxon>Pezizomycotina</taxon>
        <taxon>Eurotiomycetes</taxon>
        <taxon>Eurotiomycetidae</taxon>
        <taxon>Eurotiales</taxon>
        <taxon>Aspergillaceae</taxon>
        <taxon>Aspergillus</taxon>
        <taxon>Aspergillus subgen. Circumdati</taxon>
    </lineage>
</organism>
<sequence length="226" mass="26239">MLPCGEEEQDRLDLFHKLFTVARVSASLIYAPHLRNGRFFDHLYNLPITPMNCQFYAPFNFESPWPLGEDFWDLLPAVSWVEIDFGSRCANCSLDGLALGQWYQYLKQATQGTMWPIAHNSRDTIRAREEAGFTQIDHRMMKLPLNPRHNDKHETKAARWYSLAFPESLETLSLAPFSRVLKWPLDRIRHLAAEANSEAFNKELHAYNILPSRTKRAFPWEQCVAG</sequence>
<accession>A0ACD1HEQ4</accession>
<reference evidence="1" key="1">
    <citation type="submission" date="2018-02" db="EMBL/GenBank/DDBJ databases">
        <title>The genomes of Aspergillus section Nigri reveals drivers in fungal speciation.</title>
        <authorList>
            <consortium name="DOE Joint Genome Institute"/>
            <person name="Vesth T.C."/>
            <person name="Nybo J."/>
            <person name="Theobald S."/>
            <person name="Brandl J."/>
            <person name="Frisvad J.C."/>
            <person name="Nielsen K.F."/>
            <person name="Lyhne E.K."/>
            <person name="Kogle M.E."/>
            <person name="Kuo A."/>
            <person name="Riley R."/>
            <person name="Clum A."/>
            <person name="Nolan M."/>
            <person name="Lipzen A."/>
            <person name="Salamov A."/>
            <person name="Henrissat B."/>
            <person name="Wiebenga A."/>
            <person name="De vries R.P."/>
            <person name="Grigoriev I.V."/>
            <person name="Mortensen U.H."/>
            <person name="Andersen M.R."/>
            <person name="Baker S.E."/>
        </authorList>
    </citation>
    <scope>NUCLEOTIDE SEQUENCE</scope>
    <source>
        <strain evidence="1">CBS 121060</strain>
    </source>
</reference>
<dbReference type="Proteomes" id="UP000249661">
    <property type="component" value="Unassembled WGS sequence"/>
</dbReference>
<gene>
    <name evidence="1" type="ORF">BO66DRAFT_409968</name>
</gene>
<dbReference type="EMBL" id="KZ824946">
    <property type="protein sequence ID" value="RAH71861.1"/>
    <property type="molecule type" value="Genomic_DNA"/>
</dbReference>
<protein>
    <submittedName>
        <fullName evidence="1">Uncharacterized protein</fullName>
    </submittedName>
</protein>
<proteinExistence type="predicted"/>
<name>A0ACD1HEQ4_9EURO</name>
<evidence type="ECO:0000313" key="2">
    <source>
        <dbReference type="Proteomes" id="UP000249661"/>
    </source>
</evidence>
<evidence type="ECO:0000313" key="1">
    <source>
        <dbReference type="EMBL" id="RAH71861.1"/>
    </source>
</evidence>
<keyword evidence="2" id="KW-1185">Reference proteome</keyword>